<feature type="compositionally biased region" description="Polar residues" evidence="13">
    <location>
        <begin position="831"/>
        <end position="852"/>
    </location>
</feature>
<evidence type="ECO:0000256" key="13">
    <source>
        <dbReference type="SAM" id="MobiDB-lite"/>
    </source>
</evidence>
<evidence type="ECO:0000256" key="2">
    <source>
        <dbReference type="ARBA" id="ARBA00012513"/>
    </source>
</evidence>
<feature type="compositionally biased region" description="Basic and acidic residues" evidence="13">
    <location>
        <begin position="667"/>
        <end position="680"/>
    </location>
</feature>
<feature type="region of interest" description="Disordered" evidence="13">
    <location>
        <begin position="947"/>
        <end position="991"/>
    </location>
</feature>
<feature type="region of interest" description="Disordered" evidence="13">
    <location>
        <begin position="1"/>
        <end position="61"/>
    </location>
</feature>
<dbReference type="Proteomes" id="UP001396334">
    <property type="component" value="Unassembled WGS sequence"/>
</dbReference>
<feature type="region of interest" description="Disordered" evidence="13">
    <location>
        <begin position="806"/>
        <end position="863"/>
    </location>
</feature>
<feature type="compositionally biased region" description="Polar residues" evidence="13">
    <location>
        <begin position="27"/>
        <end position="61"/>
    </location>
</feature>
<evidence type="ECO:0000256" key="4">
    <source>
        <dbReference type="ARBA" id="ARBA00022553"/>
    </source>
</evidence>
<keyword evidence="7" id="KW-0418">Kinase</keyword>
<keyword evidence="17" id="KW-1185">Reference proteome</keyword>
<dbReference type="Pfam" id="PF13499">
    <property type="entry name" value="EF-hand_7"/>
    <property type="match status" value="1"/>
</dbReference>
<comment type="caution">
    <text evidence="16">The sequence shown here is derived from an EMBL/GenBank/DDBJ whole genome shotgun (WGS) entry which is preliminary data.</text>
</comment>
<dbReference type="PROSITE" id="PS00107">
    <property type="entry name" value="PROTEIN_KINASE_ATP"/>
    <property type="match status" value="1"/>
</dbReference>
<feature type="region of interest" description="Disordered" evidence="13">
    <location>
        <begin position="755"/>
        <end position="787"/>
    </location>
</feature>
<evidence type="ECO:0000259" key="15">
    <source>
        <dbReference type="PROSITE" id="PS50222"/>
    </source>
</evidence>
<dbReference type="PROSITE" id="PS50011">
    <property type="entry name" value="PROTEIN_KINASE_DOM"/>
    <property type="match status" value="1"/>
</dbReference>
<accession>A0ABR2RLX8</accession>
<dbReference type="InterPro" id="IPR000719">
    <property type="entry name" value="Prot_kinase_dom"/>
</dbReference>
<organism evidence="16 17">
    <name type="scientific">Hibiscus sabdariffa</name>
    <name type="common">roselle</name>
    <dbReference type="NCBI Taxonomy" id="183260"/>
    <lineage>
        <taxon>Eukaryota</taxon>
        <taxon>Viridiplantae</taxon>
        <taxon>Streptophyta</taxon>
        <taxon>Embryophyta</taxon>
        <taxon>Tracheophyta</taxon>
        <taxon>Spermatophyta</taxon>
        <taxon>Magnoliopsida</taxon>
        <taxon>eudicotyledons</taxon>
        <taxon>Gunneridae</taxon>
        <taxon>Pentapetalae</taxon>
        <taxon>rosids</taxon>
        <taxon>malvids</taxon>
        <taxon>Malvales</taxon>
        <taxon>Malvaceae</taxon>
        <taxon>Malvoideae</taxon>
        <taxon>Hibiscus</taxon>
    </lineage>
</organism>
<feature type="region of interest" description="Disordered" evidence="13">
    <location>
        <begin position="1054"/>
        <end position="1076"/>
    </location>
</feature>
<protein>
    <recommendedName>
        <fullName evidence="2">non-specific serine/threonine protein kinase</fullName>
        <ecNumber evidence="2">2.7.11.1</ecNumber>
    </recommendedName>
</protein>
<dbReference type="CDD" id="cd05117">
    <property type="entry name" value="STKc_CAMK"/>
    <property type="match status" value="1"/>
</dbReference>
<feature type="compositionally biased region" description="Low complexity" evidence="13">
    <location>
        <begin position="973"/>
        <end position="982"/>
    </location>
</feature>
<dbReference type="EMBL" id="JBBPBN010000021">
    <property type="protein sequence ID" value="KAK9013962.1"/>
    <property type="molecule type" value="Genomic_DNA"/>
</dbReference>
<feature type="domain" description="EF-hand" evidence="15">
    <location>
        <begin position="453"/>
        <end position="488"/>
    </location>
</feature>
<evidence type="ECO:0000256" key="7">
    <source>
        <dbReference type="ARBA" id="ARBA00022777"/>
    </source>
</evidence>
<evidence type="ECO:0000256" key="1">
    <source>
        <dbReference type="ARBA" id="ARBA00005354"/>
    </source>
</evidence>
<dbReference type="Pfam" id="PF00069">
    <property type="entry name" value="Pkinase"/>
    <property type="match status" value="1"/>
</dbReference>
<feature type="region of interest" description="Disordered" evidence="13">
    <location>
        <begin position="1019"/>
        <end position="1038"/>
    </location>
</feature>
<dbReference type="SMART" id="SM00220">
    <property type="entry name" value="S_TKc"/>
    <property type="match status" value="1"/>
</dbReference>
<dbReference type="InterPro" id="IPR011992">
    <property type="entry name" value="EF-hand-dom_pair"/>
</dbReference>
<evidence type="ECO:0000256" key="12">
    <source>
        <dbReference type="PROSITE-ProRule" id="PRU10141"/>
    </source>
</evidence>
<name>A0ABR2RLX8_9ROSI</name>
<dbReference type="SMART" id="SM00054">
    <property type="entry name" value="EFh"/>
    <property type="match status" value="3"/>
</dbReference>
<feature type="domain" description="Protein kinase" evidence="14">
    <location>
        <begin position="80"/>
        <end position="338"/>
    </location>
</feature>
<dbReference type="Gene3D" id="1.10.510.10">
    <property type="entry name" value="Transferase(Phosphotransferase) domain 1"/>
    <property type="match status" value="1"/>
</dbReference>
<keyword evidence="9 12" id="KW-0067">ATP-binding</keyword>
<dbReference type="PROSITE" id="PS00018">
    <property type="entry name" value="EF_HAND_1"/>
    <property type="match status" value="3"/>
</dbReference>
<evidence type="ECO:0000256" key="3">
    <source>
        <dbReference type="ARBA" id="ARBA00022527"/>
    </source>
</evidence>
<dbReference type="InterPro" id="IPR018247">
    <property type="entry name" value="EF_Hand_1_Ca_BS"/>
</dbReference>
<keyword evidence="6 12" id="KW-0547">Nucleotide-binding</keyword>
<reference evidence="16 17" key="1">
    <citation type="journal article" date="2024" name="G3 (Bethesda)">
        <title>Genome assembly of Hibiscus sabdariffa L. provides insights into metabolisms of medicinal natural products.</title>
        <authorList>
            <person name="Kim T."/>
        </authorList>
    </citation>
    <scope>NUCLEOTIDE SEQUENCE [LARGE SCALE GENOMIC DNA]</scope>
    <source>
        <strain evidence="16">TK-2024</strain>
        <tissue evidence="16">Old leaves</tissue>
    </source>
</reference>
<dbReference type="SUPFAM" id="SSF56112">
    <property type="entry name" value="Protein kinase-like (PK-like)"/>
    <property type="match status" value="1"/>
</dbReference>
<dbReference type="CDD" id="cd15898">
    <property type="entry name" value="EFh_PI-PLC"/>
    <property type="match status" value="1"/>
</dbReference>
<comment type="similarity">
    <text evidence="1">Belongs to the protein kinase superfamily. CAMK Ser/Thr protein kinase family. CaMK subfamily.</text>
</comment>
<evidence type="ECO:0000259" key="14">
    <source>
        <dbReference type="PROSITE" id="PS50011"/>
    </source>
</evidence>
<dbReference type="InterPro" id="IPR002048">
    <property type="entry name" value="EF_hand_dom"/>
</dbReference>
<evidence type="ECO:0000256" key="10">
    <source>
        <dbReference type="ARBA" id="ARBA00047899"/>
    </source>
</evidence>
<feature type="binding site" evidence="12">
    <location>
        <position position="113"/>
    </location>
    <ligand>
        <name>ATP</name>
        <dbReference type="ChEBI" id="CHEBI:30616"/>
    </ligand>
</feature>
<dbReference type="InterPro" id="IPR008700">
    <property type="entry name" value="TypeIII_avirulence_cleave"/>
</dbReference>
<comment type="catalytic activity">
    <reaction evidence="10">
        <text>L-threonyl-[protein] + ATP = O-phospho-L-threonyl-[protein] + ADP + H(+)</text>
        <dbReference type="Rhea" id="RHEA:46608"/>
        <dbReference type="Rhea" id="RHEA-COMP:11060"/>
        <dbReference type="Rhea" id="RHEA-COMP:11605"/>
        <dbReference type="ChEBI" id="CHEBI:15378"/>
        <dbReference type="ChEBI" id="CHEBI:30013"/>
        <dbReference type="ChEBI" id="CHEBI:30616"/>
        <dbReference type="ChEBI" id="CHEBI:61977"/>
        <dbReference type="ChEBI" id="CHEBI:456216"/>
        <dbReference type="EC" id="2.7.11.1"/>
    </reaction>
</comment>
<dbReference type="InterPro" id="IPR008271">
    <property type="entry name" value="Ser/Thr_kinase_AS"/>
</dbReference>
<feature type="domain" description="EF-hand" evidence="15">
    <location>
        <begin position="417"/>
        <end position="452"/>
    </location>
</feature>
<dbReference type="InterPro" id="IPR011009">
    <property type="entry name" value="Kinase-like_dom_sf"/>
</dbReference>
<evidence type="ECO:0000256" key="9">
    <source>
        <dbReference type="ARBA" id="ARBA00022840"/>
    </source>
</evidence>
<dbReference type="EC" id="2.7.11.1" evidence="2"/>
<keyword evidence="5" id="KW-0808">Transferase</keyword>
<evidence type="ECO:0000256" key="6">
    <source>
        <dbReference type="ARBA" id="ARBA00022741"/>
    </source>
</evidence>
<dbReference type="Gene3D" id="3.30.200.20">
    <property type="entry name" value="Phosphorylase Kinase, domain 1"/>
    <property type="match status" value="1"/>
</dbReference>
<dbReference type="InterPro" id="IPR017441">
    <property type="entry name" value="Protein_kinase_ATP_BS"/>
</dbReference>
<feature type="compositionally biased region" description="Polar residues" evidence="13">
    <location>
        <begin position="758"/>
        <end position="779"/>
    </location>
</feature>
<feature type="region of interest" description="Disordered" evidence="13">
    <location>
        <begin position="666"/>
        <end position="713"/>
    </location>
</feature>
<dbReference type="InterPro" id="IPR050205">
    <property type="entry name" value="CDPK_Ser/Thr_kinases"/>
</dbReference>
<comment type="catalytic activity">
    <reaction evidence="11">
        <text>L-seryl-[protein] + ATP = O-phospho-L-seryl-[protein] + ADP + H(+)</text>
        <dbReference type="Rhea" id="RHEA:17989"/>
        <dbReference type="Rhea" id="RHEA-COMP:9863"/>
        <dbReference type="Rhea" id="RHEA-COMP:11604"/>
        <dbReference type="ChEBI" id="CHEBI:15378"/>
        <dbReference type="ChEBI" id="CHEBI:29999"/>
        <dbReference type="ChEBI" id="CHEBI:30616"/>
        <dbReference type="ChEBI" id="CHEBI:83421"/>
        <dbReference type="ChEBI" id="CHEBI:456216"/>
        <dbReference type="EC" id="2.7.11.1"/>
    </reaction>
</comment>
<sequence>MGNCCSRGNSEIVDPNEQEASVKNDTNDPNSSSCEDNFCNTPPAQQDAPSAQSSGASSKCNRSNIGSVLCRPMEDVRKTYDIEKELGRGQFGVTYLCTHKAKGEQFACKTIAKRKLTNKEDIEDVRREVQIMHHLTGQPNVVELKCAYEDRHSVHLVMELCTGGELFDRVIAKGNYTERAAASLLRTIVQTVHTCHSMGVFHRDLKPENFLLLNQEENSPLKVTDFSLSLFYKPGDVFKDIVGNAYYIAPEVLQRKYGPEADIWSIGVMLYILLSGVPPFWAENENGIFQAILRGNIDVSSDPWPSISPQAKDLVTKMLTLDPKQRLTAQQVLDHPWIKEDGEAPDTPLDSAVLVRLKQFKAMNNFKKVAMRVVAKCLSEEEIRGLKEMCKGMDTDNSGTITLEELKQCLAKQGTKITESEIKQLMLAADADGTGTIDYEEFITATMRMNRMDREEHLYQAFQHFDKDDSGYITVKELEQAFREYGMHDGKDIKKIISEVDSDNKNEWVSVPKFGGWDHKDPASTNYSEVFSQARANRKQRRDVWRSLGNELDLAAASLRHDNQDSVTANKNQHERAVGATDNSMTMSRGQPDRKQLKTKVSHTLGNEREFAAAALAPHRQDNDNDPAVSKRSMLVPEFGGWDRKAPGSIDYTIEFSQARAIRKQHKSDVRHSLGNDRDFIAVPSPQSQPPGQDNNQDSPVATNARKSIPEFGGWDRVDAGSLGYTMVFSQARDNRKQRKSHAWSSLGSEQDFIAVPSPQSQSPRQNTNQDSPVATNARKSVPEFGGWDGVEAGSLGYTMEFSQARANRKQQKSDARSSLGSGQDFIAVPSPQSQPSRQDNNQDSPVATNARKTVPEFRGWDGVDHGSLGYTMEFSQARDNRKKHKSDVRNSLGSKQDFIAVPSQPSRQDNNQDSSVSTNARKSIPEFGAWDRVDAGSLGYTMEFSQARANRKQQKSDVRSSLGSEQDFIAVPSPRSQPPRQDSYQDSSVATNAWKPVPEFGGWDRVDARSLGYTMEFSQARANRKQRKSDVRSSLGSEQDFIAALVPRQPVTRQLPYRQDKNGYVSGSNPVKLSS</sequence>
<evidence type="ECO:0000256" key="11">
    <source>
        <dbReference type="ARBA" id="ARBA00048679"/>
    </source>
</evidence>
<dbReference type="Gene3D" id="1.10.238.10">
    <property type="entry name" value="EF-hand"/>
    <property type="match status" value="1"/>
</dbReference>
<feature type="domain" description="EF-hand" evidence="15">
    <location>
        <begin position="381"/>
        <end position="416"/>
    </location>
</feature>
<feature type="compositionally biased region" description="Polar residues" evidence="13">
    <location>
        <begin position="690"/>
        <end position="706"/>
    </location>
</feature>
<dbReference type="CDD" id="cd00051">
    <property type="entry name" value="EFh"/>
    <property type="match status" value="1"/>
</dbReference>
<gene>
    <name evidence="16" type="ORF">V6N11_005137</name>
</gene>
<evidence type="ECO:0000313" key="17">
    <source>
        <dbReference type="Proteomes" id="UP001396334"/>
    </source>
</evidence>
<dbReference type="PANTHER" id="PTHR24349">
    <property type="entry name" value="SERINE/THREONINE-PROTEIN KINASE"/>
    <property type="match status" value="1"/>
</dbReference>
<dbReference type="PROSITE" id="PS50222">
    <property type="entry name" value="EF_HAND_2"/>
    <property type="match status" value="3"/>
</dbReference>
<keyword evidence="4" id="KW-0597">Phosphoprotein</keyword>
<dbReference type="Pfam" id="PF05627">
    <property type="entry name" value="AvrRpt-cleavage"/>
    <property type="match status" value="7"/>
</dbReference>
<dbReference type="PROSITE" id="PS00108">
    <property type="entry name" value="PROTEIN_KINASE_ST"/>
    <property type="match status" value="1"/>
</dbReference>
<keyword evidence="8" id="KW-0106">Calcium</keyword>
<evidence type="ECO:0000256" key="5">
    <source>
        <dbReference type="ARBA" id="ARBA00022679"/>
    </source>
</evidence>
<evidence type="ECO:0000256" key="8">
    <source>
        <dbReference type="ARBA" id="ARBA00022837"/>
    </source>
</evidence>
<dbReference type="Pfam" id="PF13405">
    <property type="entry name" value="EF-hand_6"/>
    <property type="match status" value="1"/>
</dbReference>
<feature type="compositionally biased region" description="Polar residues" evidence="13">
    <location>
        <begin position="1066"/>
        <end position="1076"/>
    </location>
</feature>
<feature type="compositionally biased region" description="Basic and acidic residues" evidence="13">
    <location>
        <begin position="854"/>
        <end position="863"/>
    </location>
</feature>
<feature type="compositionally biased region" description="Polar residues" evidence="13">
    <location>
        <begin position="904"/>
        <end position="922"/>
    </location>
</feature>
<feature type="region of interest" description="Disordered" evidence="13">
    <location>
        <begin position="875"/>
        <end position="929"/>
    </location>
</feature>
<keyword evidence="3" id="KW-0723">Serine/threonine-protein kinase</keyword>
<dbReference type="SUPFAM" id="SSF47473">
    <property type="entry name" value="EF-hand"/>
    <property type="match status" value="1"/>
</dbReference>
<proteinExistence type="inferred from homology"/>
<evidence type="ECO:0000313" key="16">
    <source>
        <dbReference type="EMBL" id="KAK9013962.1"/>
    </source>
</evidence>